<dbReference type="OrthoDB" id="3132747at2759"/>
<accession>A0A4Q1B7Q1</accession>
<dbReference type="InParanoid" id="A0A4Q1B7Q1"/>
<name>A0A4Q1B7Q1_TREME</name>
<evidence type="ECO:0000313" key="2">
    <source>
        <dbReference type="Proteomes" id="UP000289152"/>
    </source>
</evidence>
<dbReference type="Proteomes" id="UP000289152">
    <property type="component" value="Unassembled WGS sequence"/>
</dbReference>
<evidence type="ECO:0000313" key="1">
    <source>
        <dbReference type="EMBL" id="RXK34699.1"/>
    </source>
</evidence>
<organism evidence="1 2">
    <name type="scientific">Tremella mesenterica</name>
    <name type="common">Jelly fungus</name>
    <dbReference type="NCBI Taxonomy" id="5217"/>
    <lineage>
        <taxon>Eukaryota</taxon>
        <taxon>Fungi</taxon>
        <taxon>Dikarya</taxon>
        <taxon>Basidiomycota</taxon>
        <taxon>Agaricomycotina</taxon>
        <taxon>Tremellomycetes</taxon>
        <taxon>Tremellales</taxon>
        <taxon>Tremellaceae</taxon>
        <taxon>Tremella</taxon>
    </lineage>
</organism>
<proteinExistence type="predicted"/>
<protein>
    <submittedName>
        <fullName evidence="1">Uncharacterized protein</fullName>
    </submittedName>
</protein>
<comment type="caution">
    <text evidence="1">The sequence shown here is derived from an EMBL/GenBank/DDBJ whole genome shotgun (WGS) entry which is preliminary data.</text>
</comment>
<sequence>MPSLIGGILGEHVGIINFRDLMCLSVEDRDEVLECMKTLDLVTHATCNLINLNGAAKSGGSHGRLHAFGWKGSFAGGATRFDQYTPKAGKEDEWKALSDGKMTQAARHLVNRFGMLYRHGLQEVEGHAATEGLPRFHIAHVDIVSGDLDNLPLGGNSLTVTLDGSSDIHHRD</sequence>
<dbReference type="VEuPathDB" id="FungiDB:TREMEDRAFT_62583"/>
<dbReference type="EMBL" id="SDIL01000215">
    <property type="protein sequence ID" value="RXK34699.1"/>
    <property type="molecule type" value="Genomic_DNA"/>
</dbReference>
<gene>
    <name evidence="1" type="ORF">M231_08045</name>
</gene>
<reference evidence="1 2" key="1">
    <citation type="submission" date="2016-06" db="EMBL/GenBank/DDBJ databases">
        <title>Evolution of pathogenesis and genome organization in the Tremellales.</title>
        <authorList>
            <person name="Cuomo C."/>
            <person name="Litvintseva A."/>
            <person name="Heitman J."/>
            <person name="Chen Y."/>
            <person name="Sun S."/>
            <person name="Springer D."/>
            <person name="Dromer F."/>
            <person name="Young S."/>
            <person name="Zeng Q."/>
            <person name="Chapman S."/>
            <person name="Gujja S."/>
            <person name="Saif S."/>
            <person name="Birren B."/>
        </authorList>
    </citation>
    <scope>NUCLEOTIDE SEQUENCE [LARGE SCALE GENOMIC DNA]</scope>
    <source>
        <strain evidence="1 2">ATCC 28783</strain>
    </source>
</reference>
<dbReference type="AlphaFoldDB" id="A0A4Q1B7Q1"/>
<keyword evidence="2" id="KW-1185">Reference proteome</keyword>